<evidence type="ECO:0000313" key="2">
    <source>
        <dbReference type="Proteomes" id="UP001152759"/>
    </source>
</evidence>
<organism evidence="1 2">
    <name type="scientific">Bemisia tabaci</name>
    <name type="common">Sweetpotato whitefly</name>
    <name type="synonym">Aleurodes tabaci</name>
    <dbReference type="NCBI Taxonomy" id="7038"/>
    <lineage>
        <taxon>Eukaryota</taxon>
        <taxon>Metazoa</taxon>
        <taxon>Ecdysozoa</taxon>
        <taxon>Arthropoda</taxon>
        <taxon>Hexapoda</taxon>
        <taxon>Insecta</taxon>
        <taxon>Pterygota</taxon>
        <taxon>Neoptera</taxon>
        <taxon>Paraneoptera</taxon>
        <taxon>Hemiptera</taxon>
        <taxon>Sternorrhyncha</taxon>
        <taxon>Aleyrodoidea</taxon>
        <taxon>Aleyrodidae</taxon>
        <taxon>Aleyrodinae</taxon>
        <taxon>Bemisia</taxon>
    </lineage>
</organism>
<dbReference type="AlphaFoldDB" id="A0A9P0ABF4"/>
<accession>A0A9P0ABF4</accession>
<proteinExistence type="predicted"/>
<evidence type="ECO:0000313" key="1">
    <source>
        <dbReference type="EMBL" id="CAH0389608.1"/>
    </source>
</evidence>
<gene>
    <name evidence="1" type="ORF">BEMITA_LOCUS8420</name>
</gene>
<protein>
    <submittedName>
        <fullName evidence="1">Uncharacterized protein</fullName>
    </submittedName>
</protein>
<keyword evidence="2" id="KW-1185">Reference proteome</keyword>
<sequence>MRAKRSDCAYTNSDRGLIKCDNVLVLMHVVRRC</sequence>
<reference evidence="1" key="1">
    <citation type="submission" date="2021-12" db="EMBL/GenBank/DDBJ databases">
        <authorList>
            <person name="King R."/>
        </authorList>
    </citation>
    <scope>NUCLEOTIDE SEQUENCE</scope>
</reference>
<name>A0A9P0ABF4_BEMTA</name>
<dbReference type="EMBL" id="OU963865">
    <property type="protein sequence ID" value="CAH0389608.1"/>
    <property type="molecule type" value="Genomic_DNA"/>
</dbReference>
<dbReference type="Proteomes" id="UP001152759">
    <property type="component" value="Chromosome 4"/>
</dbReference>